<dbReference type="InterPro" id="IPR011083">
    <property type="entry name" value="Phage_tail_collar_dom"/>
</dbReference>
<sequence>MSESYVGEIRMFAGNYAPQGWALCNGQLLSIAENEALFVLIGTTYGGDGQTTFGLPDLRGRVPIHINPQYSLGAVGGTETVTLTTSQMPNHTHIAQATTAVGNTASPDNMLWATTSGYSNYSNDKDGAGHPLTPVAMNAHASSSVGGNQPHNNMMPTVAISFIISLYGVFPSQS</sequence>
<gene>
    <name evidence="2" type="ORF">R6U77_13440</name>
</gene>
<accession>A0ABZ0RRN1</accession>
<dbReference type="InterPro" id="IPR037053">
    <property type="entry name" value="Phage_tail_collar_dom_sf"/>
</dbReference>
<evidence type="ECO:0000313" key="2">
    <source>
        <dbReference type="EMBL" id="WPK10884.1"/>
    </source>
</evidence>
<evidence type="ECO:0000313" key="3">
    <source>
        <dbReference type="Proteomes" id="UP001322664"/>
    </source>
</evidence>
<dbReference type="SUPFAM" id="SSF88874">
    <property type="entry name" value="Receptor-binding domain of short tail fibre protein gp12"/>
    <property type="match status" value="1"/>
</dbReference>
<dbReference type="EMBL" id="CP137624">
    <property type="protein sequence ID" value="WPK10884.1"/>
    <property type="molecule type" value="Genomic_DNA"/>
</dbReference>
<proteinExistence type="predicted"/>
<dbReference type="Proteomes" id="UP001322664">
    <property type="component" value="Chromosome"/>
</dbReference>
<organism evidence="2 3">
    <name type="scientific">Lysinibacillus louembei</name>
    <dbReference type="NCBI Taxonomy" id="1470088"/>
    <lineage>
        <taxon>Bacteria</taxon>
        <taxon>Bacillati</taxon>
        <taxon>Bacillota</taxon>
        <taxon>Bacilli</taxon>
        <taxon>Bacillales</taxon>
        <taxon>Bacillaceae</taxon>
        <taxon>Lysinibacillus</taxon>
    </lineage>
</organism>
<evidence type="ECO:0000259" key="1">
    <source>
        <dbReference type="Pfam" id="PF07484"/>
    </source>
</evidence>
<name>A0ABZ0RRN1_9BACI</name>
<dbReference type="Gene3D" id="3.90.1340.10">
    <property type="entry name" value="Phage tail collar domain"/>
    <property type="match status" value="1"/>
</dbReference>
<reference evidence="2 3" key="1">
    <citation type="submission" date="2023-09" db="EMBL/GenBank/DDBJ databases">
        <authorList>
            <person name="Page C.A."/>
            <person name="Perez-Diaz I.M."/>
        </authorList>
    </citation>
    <scope>NUCLEOTIDE SEQUENCE [LARGE SCALE GENOMIC DNA]</scope>
    <source>
        <strain evidence="2 3">Ll15</strain>
    </source>
</reference>
<protein>
    <submittedName>
        <fullName evidence="2">Tail fiber protein</fullName>
    </submittedName>
</protein>
<dbReference type="RefSeq" id="WP_319836017.1">
    <property type="nucleotide sequence ID" value="NZ_CP137624.1"/>
</dbReference>
<keyword evidence="3" id="KW-1185">Reference proteome</keyword>
<feature type="domain" description="Phage tail collar" evidence="1">
    <location>
        <begin position="7"/>
        <end position="63"/>
    </location>
</feature>
<dbReference type="Pfam" id="PF07484">
    <property type="entry name" value="Collar"/>
    <property type="match status" value="1"/>
</dbReference>